<keyword evidence="2" id="KW-0238">DNA-binding</keyword>
<feature type="domain" description="HTH marR-type" evidence="1">
    <location>
        <begin position="32"/>
        <end position="164"/>
    </location>
</feature>
<gene>
    <name evidence="2" type="ORF">EV186_103849</name>
</gene>
<sequence>MSLSENIRHSRIIGPMTSVDSGNPCQRAALQESDLNWLMHRAAHRLGAALDERAQQHGVGIRGYVVLTALLEQPGRTQLALGHSLGLDKTTLTALLDKMQAGGLVVRRDNPGDRRSRIPELTDTGREVQATLAGELAEVERQVLGGLSHAERDQLRVILAKLVAPALDGTPDPGGSCL</sequence>
<name>A0A4R6SDC5_LABRH</name>
<comment type="caution">
    <text evidence="2">The sequence shown here is derived from an EMBL/GenBank/DDBJ whole genome shotgun (WGS) entry which is preliminary data.</text>
</comment>
<dbReference type="PANTHER" id="PTHR33164">
    <property type="entry name" value="TRANSCRIPTIONAL REGULATOR, MARR FAMILY"/>
    <property type="match status" value="1"/>
</dbReference>
<dbReference type="GO" id="GO:0003677">
    <property type="term" value="F:DNA binding"/>
    <property type="evidence" value="ECO:0007669"/>
    <property type="project" value="UniProtKB-KW"/>
</dbReference>
<dbReference type="GO" id="GO:0006950">
    <property type="term" value="P:response to stress"/>
    <property type="evidence" value="ECO:0007669"/>
    <property type="project" value="TreeGrafter"/>
</dbReference>
<protein>
    <submittedName>
        <fullName evidence="2">DNA-binding MarR family transcriptional regulator</fullName>
    </submittedName>
</protein>
<reference evidence="2 3" key="1">
    <citation type="submission" date="2019-03" db="EMBL/GenBank/DDBJ databases">
        <title>Genomic Encyclopedia of Type Strains, Phase IV (KMG-IV): sequencing the most valuable type-strain genomes for metagenomic binning, comparative biology and taxonomic classification.</title>
        <authorList>
            <person name="Goeker M."/>
        </authorList>
    </citation>
    <scope>NUCLEOTIDE SEQUENCE [LARGE SCALE GENOMIC DNA]</scope>
    <source>
        <strain evidence="2 3">DSM 45361</strain>
    </source>
</reference>
<dbReference type="PANTHER" id="PTHR33164:SF89">
    <property type="entry name" value="MARR FAMILY REGULATORY PROTEIN"/>
    <property type="match status" value="1"/>
</dbReference>
<evidence type="ECO:0000259" key="1">
    <source>
        <dbReference type="PROSITE" id="PS50995"/>
    </source>
</evidence>
<dbReference type="InterPro" id="IPR039422">
    <property type="entry name" value="MarR/SlyA-like"/>
</dbReference>
<evidence type="ECO:0000313" key="3">
    <source>
        <dbReference type="Proteomes" id="UP000295444"/>
    </source>
</evidence>
<dbReference type="Gene3D" id="1.10.10.10">
    <property type="entry name" value="Winged helix-like DNA-binding domain superfamily/Winged helix DNA-binding domain"/>
    <property type="match status" value="1"/>
</dbReference>
<dbReference type="InterPro" id="IPR000835">
    <property type="entry name" value="HTH_MarR-typ"/>
</dbReference>
<proteinExistence type="predicted"/>
<keyword evidence="3" id="KW-1185">Reference proteome</keyword>
<dbReference type="InterPro" id="IPR036388">
    <property type="entry name" value="WH-like_DNA-bd_sf"/>
</dbReference>
<dbReference type="SUPFAM" id="SSF46785">
    <property type="entry name" value="Winged helix' DNA-binding domain"/>
    <property type="match status" value="1"/>
</dbReference>
<dbReference type="InterPro" id="IPR036390">
    <property type="entry name" value="WH_DNA-bd_sf"/>
</dbReference>
<evidence type="ECO:0000313" key="2">
    <source>
        <dbReference type="EMBL" id="TDP97872.1"/>
    </source>
</evidence>
<dbReference type="AlphaFoldDB" id="A0A4R6SDC5"/>
<dbReference type="GO" id="GO:0003700">
    <property type="term" value="F:DNA-binding transcription factor activity"/>
    <property type="evidence" value="ECO:0007669"/>
    <property type="project" value="InterPro"/>
</dbReference>
<dbReference type="PROSITE" id="PS50995">
    <property type="entry name" value="HTH_MARR_2"/>
    <property type="match status" value="1"/>
</dbReference>
<dbReference type="Pfam" id="PF12802">
    <property type="entry name" value="MarR_2"/>
    <property type="match status" value="1"/>
</dbReference>
<dbReference type="Proteomes" id="UP000295444">
    <property type="component" value="Unassembled WGS sequence"/>
</dbReference>
<dbReference type="SMART" id="SM00347">
    <property type="entry name" value="HTH_MARR"/>
    <property type="match status" value="1"/>
</dbReference>
<dbReference type="EMBL" id="SNXZ01000003">
    <property type="protein sequence ID" value="TDP97872.1"/>
    <property type="molecule type" value="Genomic_DNA"/>
</dbReference>
<dbReference type="PRINTS" id="PR00598">
    <property type="entry name" value="HTHMARR"/>
</dbReference>
<organism evidence="2 3">
    <name type="scientific">Labedaea rhizosphaerae</name>
    <dbReference type="NCBI Taxonomy" id="598644"/>
    <lineage>
        <taxon>Bacteria</taxon>
        <taxon>Bacillati</taxon>
        <taxon>Actinomycetota</taxon>
        <taxon>Actinomycetes</taxon>
        <taxon>Pseudonocardiales</taxon>
        <taxon>Pseudonocardiaceae</taxon>
        <taxon>Labedaea</taxon>
    </lineage>
</organism>
<accession>A0A4R6SDC5</accession>